<gene>
    <name evidence="6" type="ORF">ACFSUO_01740</name>
</gene>
<dbReference type="NCBIfam" id="TIGR00567">
    <property type="entry name" value="3mg"/>
    <property type="match status" value="1"/>
</dbReference>
<dbReference type="InterPro" id="IPR036995">
    <property type="entry name" value="MPG_sf"/>
</dbReference>
<keyword evidence="4 5" id="KW-0234">DNA repair</keyword>
<evidence type="ECO:0000313" key="6">
    <source>
        <dbReference type="EMBL" id="MFD2759709.1"/>
    </source>
</evidence>
<proteinExistence type="inferred from homology"/>
<evidence type="ECO:0000256" key="5">
    <source>
        <dbReference type="HAMAP-Rule" id="MF_00527"/>
    </source>
</evidence>
<protein>
    <recommendedName>
        <fullName evidence="5">Putative 3-methyladenine DNA glycosylase</fullName>
        <ecNumber evidence="5">3.2.2.-</ecNumber>
    </recommendedName>
</protein>
<organism evidence="6 7">
    <name type="scientific">Lentibacillus juripiscarius</name>
    <dbReference type="NCBI Taxonomy" id="257446"/>
    <lineage>
        <taxon>Bacteria</taxon>
        <taxon>Bacillati</taxon>
        <taxon>Bacillota</taxon>
        <taxon>Bacilli</taxon>
        <taxon>Bacillales</taxon>
        <taxon>Bacillaceae</taxon>
        <taxon>Lentibacillus</taxon>
    </lineage>
</organism>
<evidence type="ECO:0000256" key="3">
    <source>
        <dbReference type="ARBA" id="ARBA00022801"/>
    </source>
</evidence>
<dbReference type="EMBL" id="JBHUNA010000003">
    <property type="protein sequence ID" value="MFD2759709.1"/>
    <property type="molecule type" value="Genomic_DNA"/>
</dbReference>
<accession>A0ABW5V529</accession>
<dbReference type="Proteomes" id="UP001597502">
    <property type="component" value="Unassembled WGS sequence"/>
</dbReference>
<comment type="caution">
    <text evidence="6">The sequence shown here is derived from an EMBL/GenBank/DDBJ whole genome shotgun (WGS) entry which is preliminary data.</text>
</comment>
<dbReference type="InterPro" id="IPR011034">
    <property type="entry name" value="Formyl_transferase-like_C_sf"/>
</dbReference>
<comment type="similarity">
    <text evidence="1 5">Belongs to the DNA glycosylase MPG family.</text>
</comment>
<keyword evidence="6" id="KW-0326">Glycosidase</keyword>
<evidence type="ECO:0000256" key="1">
    <source>
        <dbReference type="ARBA" id="ARBA00009232"/>
    </source>
</evidence>
<dbReference type="SUPFAM" id="SSF50486">
    <property type="entry name" value="FMT C-terminal domain-like"/>
    <property type="match status" value="1"/>
</dbReference>
<evidence type="ECO:0000256" key="4">
    <source>
        <dbReference type="ARBA" id="ARBA00023204"/>
    </source>
</evidence>
<keyword evidence="2 5" id="KW-0227">DNA damage</keyword>
<reference evidence="7" key="1">
    <citation type="journal article" date="2019" name="Int. J. Syst. Evol. Microbiol.">
        <title>The Global Catalogue of Microorganisms (GCM) 10K type strain sequencing project: providing services to taxonomists for standard genome sequencing and annotation.</title>
        <authorList>
            <consortium name="The Broad Institute Genomics Platform"/>
            <consortium name="The Broad Institute Genome Sequencing Center for Infectious Disease"/>
            <person name="Wu L."/>
            <person name="Ma J."/>
        </authorList>
    </citation>
    <scope>NUCLEOTIDE SEQUENCE [LARGE SCALE GENOMIC DNA]</scope>
    <source>
        <strain evidence="7">TISTR 1535</strain>
    </source>
</reference>
<dbReference type="CDD" id="cd00540">
    <property type="entry name" value="AAG"/>
    <property type="match status" value="1"/>
</dbReference>
<evidence type="ECO:0000256" key="2">
    <source>
        <dbReference type="ARBA" id="ARBA00022763"/>
    </source>
</evidence>
<keyword evidence="7" id="KW-1185">Reference proteome</keyword>
<evidence type="ECO:0000313" key="7">
    <source>
        <dbReference type="Proteomes" id="UP001597502"/>
    </source>
</evidence>
<sequence length="199" mass="22046">MHNPPEPLNKSFYNQPTLQLAQSLLGKLLLKETDAGLASGFIVETEAYLGPDDRAAHSFNNKRTKRTEIMFGEAGHAYTHTMHTHCLINVVTGGIGHPEAVLIRGVEPYTGQGLMEGRRPKAKKKRQWTNGPGKLTKALGITMDDYGHALDQRPLWIADGKMIETSQIASGPRIGIDNSGEAKHYPWRFWVAGNDFVSR</sequence>
<dbReference type="HAMAP" id="MF_00527">
    <property type="entry name" value="3MGH"/>
    <property type="match status" value="1"/>
</dbReference>
<dbReference type="EC" id="3.2.2.-" evidence="5"/>
<dbReference type="Gene3D" id="3.10.300.10">
    <property type="entry name" value="Methylpurine-DNA glycosylase (MPG)"/>
    <property type="match status" value="1"/>
</dbReference>
<dbReference type="PANTHER" id="PTHR10429">
    <property type="entry name" value="DNA-3-METHYLADENINE GLYCOSYLASE"/>
    <property type="match status" value="1"/>
</dbReference>
<keyword evidence="3 5" id="KW-0378">Hydrolase</keyword>
<dbReference type="NCBIfam" id="NF002002">
    <property type="entry name" value="PRK00802.1-2"/>
    <property type="match status" value="1"/>
</dbReference>
<dbReference type="Pfam" id="PF02245">
    <property type="entry name" value="Pur_DNA_glyco"/>
    <property type="match status" value="1"/>
</dbReference>
<dbReference type="PANTHER" id="PTHR10429:SF0">
    <property type="entry name" value="DNA-3-METHYLADENINE GLYCOSYLASE"/>
    <property type="match status" value="1"/>
</dbReference>
<dbReference type="RefSeq" id="WP_382390450.1">
    <property type="nucleotide sequence ID" value="NZ_JBHUNA010000003.1"/>
</dbReference>
<dbReference type="GO" id="GO:0016798">
    <property type="term" value="F:hydrolase activity, acting on glycosyl bonds"/>
    <property type="evidence" value="ECO:0007669"/>
    <property type="project" value="UniProtKB-KW"/>
</dbReference>
<dbReference type="InterPro" id="IPR003180">
    <property type="entry name" value="MPG"/>
</dbReference>
<name>A0ABW5V529_9BACI</name>